<accession>A0ABN3A382</accession>
<organism evidence="2 3">
    <name type="scientific">Nocardioides koreensis</name>
    <dbReference type="NCBI Taxonomy" id="433651"/>
    <lineage>
        <taxon>Bacteria</taxon>
        <taxon>Bacillati</taxon>
        <taxon>Actinomycetota</taxon>
        <taxon>Actinomycetes</taxon>
        <taxon>Propionibacteriales</taxon>
        <taxon>Nocardioidaceae</taxon>
        <taxon>Nocardioides</taxon>
    </lineage>
</organism>
<dbReference type="EMBL" id="BAAAQR010000013">
    <property type="protein sequence ID" value="GAA2153043.1"/>
    <property type="molecule type" value="Genomic_DNA"/>
</dbReference>
<dbReference type="PANTHER" id="PTHR21310">
    <property type="entry name" value="AMINOGLYCOSIDE PHOSPHOTRANSFERASE-RELATED-RELATED"/>
    <property type="match status" value="1"/>
</dbReference>
<evidence type="ECO:0000313" key="2">
    <source>
        <dbReference type="EMBL" id="GAA2153043.1"/>
    </source>
</evidence>
<dbReference type="InterPro" id="IPR051678">
    <property type="entry name" value="AGP_Transferase"/>
</dbReference>
<dbReference type="SUPFAM" id="SSF56112">
    <property type="entry name" value="Protein kinase-like (PK-like)"/>
    <property type="match status" value="1"/>
</dbReference>
<dbReference type="Proteomes" id="UP001501771">
    <property type="component" value="Unassembled WGS sequence"/>
</dbReference>
<evidence type="ECO:0000313" key="3">
    <source>
        <dbReference type="Proteomes" id="UP001501771"/>
    </source>
</evidence>
<proteinExistence type="predicted"/>
<keyword evidence="3" id="KW-1185">Reference proteome</keyword>
<reference evidence="2 3" key="1">
    <citation type="journal article" date="2019" name="Int. J. Syst. Evol. Microbiol.">
        <title>The Global Catalogue of Microorganisms (GCM) 10K type strain sequencing project: providing services to taxonomists for standard genome sequencing and annotation.</title>
        <authorList>
            <consortium name="The Broad Institute Genomics Platform"/>
            <consortium name="The Broad Institute Genome Sequencing Center for Infectious Disease"/>
            <person name="Wu L."/>
            <person name="Ma J."/>
        </authorList>
    </citation>
    <scope>NUCLEOTIDE SEQUENCE [LARGE SCALE GENOMIC DNA]</scope>
    <source>
        <strain evidence="2 3">JCM 16022</strain>
    </source>
</reference>
<gene>
    <name evidence="2" type="ORF">GCM10009844_36910</name>
</gene>
<sequence length="309" mass="33094">MCHDRGMEPSLDLASLEPLGGGWSGETFVADVAGERSVVRIYARPCHRGAAAHEVDAALLRLVRGLVLVPEVLEVRRADPSAGLPALLVTSYLPGERADLLLPRLDDRRRAELGARLGDLLADLGGMPQLKAGPFVDGDLTVGSFTADGEPLDGLPAMVQLVEPSLGWWTPEELAGLREVAVDAQALLDTVGRYCLVHSDFNPKNLLVDPDTLAVAGLLDWEYAHAGHPFTDLGNLLRFERDDVFAQAVLEAYVARRGGTAAEALALARAADLWALLDLAPRRADNPVAQEADRLLRAIARSGDLDATP</sequence>
<comment type="caution">
    <text evidence="2">The sequence shown here is derived from an EMBL/GenBank/DDBJ whole genome shotgun (WGS) entry which is preliminary data.</text>
</comment>
<dbReference type="InterPro" id="IPR011009">
    <property type="entry name" value="Kinase-like_dom_sf"/>
</dbReference>
<evidence type="ECO:0000259" key="1">
    <source>
        <dbReference type="PROSITE" id="PS50011"/>
    </source>
</evidence>
<dbReference type="InterPro" id="IPR000719">
    <property type="entry name" value="Prot_kinase_dom"/>
</dbReference>
<dbReference type="InterPro" id="IPR002575">
    <property type="entry name" value="Aminoglycoside_PTrfase"/>
</dbReference>
<dbReference type="PANTHER" id="PTHR21310:SF15">
    <property type="entry name" value="AMINOGLYCOSIDE PHOSPHOTRANSFERASE DOMAIN-CONTAINING PROTEIN"/>
    <property type="match status" value="1"/>
</dbReference>
<dbReference type="PROSITE" id="PS50011">
    <property type="entry name" value="PROTEIN_KINASE_DOM"/>
    <property type="match status" value="1"/>
</dbReference>
<name>A0ABN3A382_9ACTN</name>
<dbReference type="Gene3D" id="3.90.1200.10">
    <property type="match status" value="1"/>
</dbReference>
<protein>
    <recommendedName>
        <fullName evidence="1">Protein kinase domain-containing protein</fullName>
    </recommendedName>
</protein>
<dbReference type="Pfam" id="PF01636">
    <property type="entry name" value="APH"/>
    <property type="match status" value="1"/>
</dbReference>
<feature type="domain" description="Protein kinase" evidence="1">
    <location>
        <begin position="13"/>
        <end position="309"/>
    </location>
</feature>